<geneLocation type="mitochondrion" evidence="2"/>
<dbReference type="EMBL" id="KJ569361">
    <property type="protein sequence ID" value="AIA77054.1"/>
    <property type="molecule type" value="Genomic_DNA"/>
</dbReference>
<dbReference type="CTD" id="4509"/>
<dbReference type="GeneID" id="24121102"/>
<organism evidence="2">
    <name type="scientific">Cyanoplax caverna</name>
    <dbReference type="NCBI Taxonomy" id="1503210"/>
    <lineage>
        <taxon>Eukaryota</taxon>
        <taxon>Metazoa</taxon>
        <taxon>Spiralia</taxon>
        <taxon>Lophotrochozoa</taxon>
        <taxon>Mollusca</taxon>
        <taxon>Polyplacophora</taxon>
        <taxon>Neoloricata</taxon>
        <taxon>Chitonida</taxon>
        <taxon>Acanthochitonina</taxon>
        <taxon>Tonicellidae</taxon>
        <taxon>Tonicellinae</taxon>
        <taxon>Cyanoplax</taxon>
    </lineage>
</organism>
<keyword evidence="1" id="KW-0812">Transmembrane</keyword>
<feature type="transmembrane region" description="Helical" evidence="1">
    <location>
        <begin position="6"/>
        <end position="29"/>
    </location>
</feature>
<dbReference type="AlphaFoldDB" id="A0A0E3DEB2"/>
<reference evidence="2" key="1">
    <citation type="journal article" date="2015" name="J. Nat. Hist.">
        <title>Molecular phylogeny of Acanthochitonina (Mollusca: Polyplacophora: Chitonida): three new mitochondrial genomes, rearranged gene orders and systematics.</title>
        <authorList>
            <person name="Irisarri I."/>
            <person name="Eernisse D.J."/>
            <person name="Zardoya R."/>
        </authorList>
    </citation>
    <scope>NUCLEOTIDE SEQUENCE</scope>
</reference>
<keyword evidence="1" id="KW-0472">Membrane</keyword>
<protein>
    <submittedName>
        <fullName evidence="2">ATP synthase F0 subunit 8</fullName>
    </submittedName>
</protein>
<sequence>MPQLAPMNWIFLFLLFWMTVFTVSIWLWWMNSKKYSFKSHKTSFKHSKKWPW</sequence>
<proteinExistence type="predicted"/>
<dbReference type="RefSeq" id="YP_009131205.1">
    <property type="nucleotide sequence ID" value="NC_026848.1"/>
</dbReference>
<evidence type="ECO:0000313" key="2">
    <source>
        <dbReference type="EMBL" id="AIA77054.1"/>
    </source>
</evidence>
<gene>
    <name evidence="2" type="primary">atp8</name>
</gene>
<accession>A0A0E3DEB2</accession>
<evidence type="ECO:0000256" key="1">
    <source>
        <dbReference type="SAM" id="Phobius"/>
    </source>
</evidence>
<keyword evidence="2" id="KW-0496">Mitochondrion</keyword>
<keyword evidence="1" id="KW-1133">Transmembrane helix</keyword>
<name>A0A0E3DEB2_9MOLL</name>